<accession>A0A5C8E7W8</accession>
<organism evidence="1 2">
    <name type="scientific">Brachyspira aalborgi</name>
    <dbReference type="NCBI Taxonomy" id="29522"/>
    <lineage>
        <taxon>Bacteria</taxon>
        <taxon>Pseudomonadati</taxon>
        <taxon>Spirochaetota</taxon>
        <taxon>Spirochaetia</taxon>
        <taxon>Brachyspirales</taxon>
        <taxon>Brachyspiraceae</taxon>
        <taxon>Brachyspira</taxon>
    </lineage>
</organism>
<evidence type="ECO:0000313" key="1">
    <source>
        <dbReference type="EMBL" id="TXJ33836.1"/>
    </source>
</evidence>
<dbReference type="RefSeq" id="WP_147736197.1">
    <property type="nucleotide sequence ID" value="NZ_SAXX01000009.1"/>
</dbReference>
<name>A0A5C8E7W8_9SPIR</name>
<dbReference type="AlphaFoldDB" id="A0A5C8E7W8"/>
<dbReference type="Proteomes" id="UP000324707">
    <property type="component" value="Unassembled WGS sequence"/>
</dbReference>
<reference evidence="1 2" key="1">
    <citation type="journal article" date="1992" name="Lakartidningen">
        <title>[Penicillin V and not amoxicillin is the first choice preparation in acute otitis].</title>
        <authorList>
            <person name="Kamme C."/>
            <person name="Lundgren K."/>
            <person name="Prellner K."/>
        </authorList>
    </citation>
    <scope>NUCLEOTIDE SEQUENCE [LARGE SCALE GENOMIC DNA]</scope>
    <source>
        <strain evidence="1 2">PC5538III-lc</strain>
    </source>
</reference>
<sequence>MINVEREEDIEKGKFEGIKEREFSMTKSMKTKNLDIKLISEITGLTIDEIKKKLIPPFKLLY</sequence>
<comment type="caution">
    <text evidence="1">The sequence shown here is derived from an EMBL/GenBank/DDBJ whole genome shotgun (WGS) entry which is preliminary data.</text>
</comment>
<evidence type="ECO:0000313" key="2">
    <source>
        <dbReference type="Proteomes" id="UP000324707"/>
    </source>
</evidence>
<gene>
    <name evidence="1" type="ORF">EPJ69_03485</name>
</gene>
<protein>
    <submittedName>
        <fullName evidence="1">Uncharacterized protein</fullName>
    </submittedName>
</protein>
<proteinExistence type="predicted"/>
<dbReference type="EMBL" id="SAXX01000009">
    <property type="protein sequence ID" value="TXJ33836.1"/>
    <property type="molecule type" value="Genomic_DNA"/>
</dbReference>